<dbReference type="GO" id="GO:0004523">
    <property type="term" value="F:RNA-DNA hybrid ribonuclease activity"/>
    <property type="evidence" value="ECO:0007669"/>
    <property type="project" value="UniProtKB-EC"/>
</dbReference>
<dbReference type="PROSITE" id="PS50879">
    <property type="entry name" value="RNASE_H_1"/>
    <property type="match status" value="1"/>
</dbReference>
<dbReference type="PANTHER" id="PTHR10642">
    <property type="entry name" value="RIBONUCLEASE H1"/>
    <property type="match status" value="1"/>
</dbReference>
<dbReference type="RefSeq" id="YP_004250996.1">
    <property type="nucleotide sequence ID" value="NC_015157.1"/>
</dbReference>
<dbReference type="KEGG" id="vg:10228534"/>
<dbReference type="OrthoDB" id="27283at10239"/>
<sequence length="155" mass="17877">MVEIWTDGSSIKYDGKWFGGSGVILQYKGTIKHLSETLPDYTNNMSEIYAMILGLESLKRRCDVTIFTDSKYSLQCVTDWIPKWKRNGWKTAGGSIVKNKELIVRLYDLCQQHNVKFIKVKAHSGIDLNEKVDRLAYEAATKGKEEYEKIYAKQR</sequence>
<keyword evidence="8" id="KW-0255">Endonuclease</keyword>
<evidence type="ECO:0000313" key="12">
    <source>
        <dbReference type="Proteomes" id="UP000007502"/>
    </source>
</evidence>
<dbReference type="InterPro" id="IPR036397">
    <property type="entry name" value="RNaseH_sf"/>
</dbReference>
<dbReference type="InterPro" id="IPR022892">
    <property type="entry name" value="RNaseHI"/>
</dbReference>
<dbReference type="InterPro" id="IPR012337">
    <property type="entry name" value="RNaseH-like_sf"/>
</dbReference>
<dbReference type="InterPro" id="IPR002156">
    <property type="entry name" value="RNaseH_domain"/>
</dbReference>
<organism evidence="11 12">
    <name type="scientific">Vibrio phage ICP1</name>
    <dbReference type="NCBI Taxonomy" id="979525"/>
    <lineage>
        <taxon>Viruses</taxon>
        <taxon>Duplodnaviria</taxon>
        <taxon>Heunggongvirae</taxon>
        <taxon>Uroviricota</taxon>
        <taxon>Caudoviricetes</taxon>
        <taxon>Mohonavirus</taxon>
        <taxon>Mohonavirus ICP1</taxon>
    </lineage>
</organism>
<evidence type="ECO:0000256" key="4">
    <source>
        <dbReference type="ARBA" id="ARBA00011245"/>
    </source>
</evidence>
<dbReference type="GeneID" id="10228534"/>
<evidence type="ECO:0000256" key="3">
    <source>
        <dbReference type="ARBA" id="ARBA00005300"/>
    </source>
</evidence>
<evidence type="ECO:0000256" key="10">
    <source>
        <dbReference type="ARBA" id="ARBA00022842"/>
    </source>
</evidence>
<evidence type="ECO:0000256" key="1">
    <source>
        <dbReference type="ARBA" id="ARBA00000077"/>
    </source>
</evidence>
<keyword evidence="12" id="KW-1185">Reference proteome</keyword>
<dbReference type="Gene3D" id="3.30.420.10">
    <property type="entry name" value="Ribonuclease H-like superfamily/Ribonuclease H"/>
    <property type="match status" value="1"/>
</dbReference>
<evidence type="ECO:0000313" key="11">
    <source>
        <dbReference type="EMBL" id="ADX87871.1"/>
    </source>
</evidence>
<dbReference type="GO" id="GO:0046872">
    <property type="term" value="F:metal ion binding"/>
    <property type="evidence" value="ECO:0007669"/>
    <property type="project" value="UniProtKB-KW"/>
</dbReference>
<evidence type="ECO:0000256" key="6">
    <source>
        <dbReference type="ARBA" id="ARBA00022722"/>
    </source>
</evidence>
<evidence type="ECO:0000256" key="2">
    <source>
        <dbReference type="ARBA" id="ARBA00001946"/>
    </source>
</evidence>
<comment type="similarity">
    <text evidence="3">Belongs to the RNase H family.</text>
</comment>
<dbReference type="SUPFAM" id="SSF53098">
    <property type="entry name" value="Ribonuclease H-like"/>
    <property type="match status" value="1"/>
</dbReference>
<dbReference type="Proteomes" id="UP000007502">
    <property type="component" value="Segment"/>
</dbReference>
<dbReference type="EMBL" id="HQ641347">
    <property type="protein sequence ID" value="ADX87871.1"/>
    <property type="molecule type" value="Genomic_DNA"/>
</dbReference>
<dbReference type="Pfam" id="PF00075">
    <property type="entry name" value="RNase_H"/>
    <property type="match status" value="1"/>
</dbReference>
<reference evidence="11 12" key="1">
    <citation type="journal article" date="2011" name="MBio">
        <title>Evidence of a dominant lineage of Vibrio cholerae-specific lytic bacteriophages shed by cholera patients over a 10-year period in Dhaka, Bangladesh.</title>
        <authorList>
            <person name="Seed K.D."/>
            <person name="Bodi K.L."/>
            <person name="Kropinski A.M."/>
            <person name="Ackermann H.W."/>
            <person name="Calderwood S.B."/>
            <person name="Qadri F."/>
            <person name="Camilli A."/>
        </authorList>
    </citation>
    <scope>NUCLEOTIDE SEQUENCE [LARGE SCALE GENOMIC DNA]</scope>
</reference>
<gene>
    <name evidence="11" type="primary">ORF55</name>
</gene>
<dbReference type="GO" id="GO:0043137">
    <property type="term" value="P:DNA replication, removal of RNA primer"/>
    <property type="evidence" value="ECO:0007669"/>
    <property type="project" value="TreeGrafter"/>
</dbReference>
<accession>F1D177</accession>
<dbReference type="PANTHER" id="PTHR10642:SF26">
    <property type="entry name" value="RIBONUCLEASE H1"/>
    <property type="match status" value="1"/>
</dbReference>
<evidence type="ECO:0000256" key="7">
    <source>
        <dbReference type="ARBA" id="ARBA00022723"/>
    </source>
</evidence>
<keyword evidence="9" id="KW-0378">Hydrolase</keyword>
<keyword evidence="10" id="KW-0460">Magnesium</keyword>
<keyword evidence="7" id="KW-0479">Metal-binding</keyword>
<evidence type="ECO:0000256" key="5">
    <source>
        <dbReference type="ARBA" id="ARBA00012180"/>
    </source>
</evidence>
<protein>
    <recommendedName>
        <fullName evidence="5">ribonuclease H</fullName>
        <ecNumber evidence="5">3.1.26.4</ecNumber>
    </recommendedName>
</protein>
<dbReference type="CDD" id="cd09278">
    <property type="entry name" value="RNase_HI_prokaryote_like"/>
    <property type="match status" value="1"/>
</dbReference>
<name>F1D177_9CAUD</name>
<evidence type="ECO:0000256" key="8">
    <source>
        <dbReference type="ARBA" id="ARBA00022759"/>
    </source>
</evidence>
<dbReference type="InterPro" id="IPR050092">
    <property type="entry name" value="RNase_H"/>
</dbReference>
<proteinExistence type="inferred from homology"/>
<comment type="subunit">
    <text evidence="4">Monomer.</text>
</comment>
<comment type="catalytic activity">
    <reaction evidence="1">
        <text>Endonucleolytic cleavage to 5'-phosphomonoester.</text>
        <dbReference type="EC" id="3.1.26.4"/>
    </reaction>
</comment>
<dbReference type="EC" id="3.1.26.4" evidence="5"/>
<dbReference type="GO" id="GO:0003676">
    <property type="term" value="F:nucleic acid binding"/>
    <property type="evidence" value="ECO:0007669"/>
    <property type="project" value="InterPro"/>
</dbReference>
<evidence type="ECO:0000256" key="9">
    <source>
        <dbReference type="ARBA" id="ARBA00022801"/>
    </source>
</evidence>
<comment type="cofactor">
    <cofactor evidence="2">
        <name>Mg(2+)</name>
        <dbReference type="ChEBI" id="CHEBI:18420"/>
    </cofactor>
</comment>
<keyword evidence="6" id="KW-0540">Nuclease</keyword>